<accession>A0A7X5XX00</accession>
<sequence>MAVDIFLKLEGINGESKDAKHPAEIDVIGWNWGMSNVGTAHMGGGAGTGKANFQDITVTKFVDLASMPLMLSCAQGKHITKATLTMRKAGGDSPLEYLTIVMEEVLVSNIQHGGSSGDERTTEMVSLNFEKMHMTYKEQTKDGTAGGAPEFKWDILKNTSA</sequence>
<dbReference type="SUPFAM" id="SSF141452">
    <property type="entry name" value="Hcp1-like"/>
    <property type="match status" value="1"/>
</dbReference>
<name>A0A7X5XX00_9SPHN</name>
<keyword evidence="2" id="KW-1185">Reference proteome</keyword>
<dbReference type="EMBL" id="JAATJB010000001">
    <property type="protein sequence ID" value="NJB95795.1"/>
    <property type="molecule type" value="Genomic_DNA"/>
</dbReference>
<gene>
    <name evidence="1" type="ORF">GGR89_000087</name>
</gene>
<dbReference type="RefSeq" id="WP_125974653.1">
    <property type="nucleotide sequence ID" value="NZ_BAAADY010000035.1"/>
</dbReference>
<dbReference type="PANTHER" id="PTHR36152:SF1">
    <property type="entry name" value="UBIQUITIN-LIKE DOMAIN-CONTAINING PROTEIN"/>
    <property type="match status" value="1"/>
</dbReference>
<dbReference type="Pfam" id="PF05638">
    <property type="entry name" value="T6SS_HCP"/>
    <property type="match status" value="1"/>
</dbReference>
<evidence type="ECO:0000313" key="2">
    <source>
        <dbReference type="Proteomes" id="UP000531251"/>
    </source>
</evidence>
<comment type="caution">
    <text evidence="1">The sequence shown here is derived from an EMBL/GenBank/DDBJ whole genome shotgun (WGS) entry which is preliminary data.</text>
</comment>
<reference evidence="1 2" key="1">
    <citation type="submission" date="2020-03" db="EMBL/GenBank/DDBJ databases">
        <title>Genomic Encyclopedia of Type Strains, Phase IV (KMG-IV): sequencing the most valuable type-strain genomes for metagenomic binning, comparative biology and taxonomic classification.</title>
        <authorList>
            <person name="Goeker M."/>
        </authorList>
    </citation>
    <scope>NUCLEOTIDE SEQUENCE [LARGE SCALE GENOMIC DNA]</scope>
    <source>
        <strain evidence="1 2">DSM 7225</strain>
    </source>
</reference>
<protein>
    <submittedName>
        <fullName evidence="1">Type VI secretion system secreted protein Hcp</fullName>
    </submittedName>
</protein>
<organism evidence="1 2">
    <name type="scientific">Sphingomonas trueperi</name>
    <dbReference type="NCBI Taxonomy" id="53317"/>
    <lineage>
        <taxon>Bacteria</taxon>
        <taxon>Pseudomonadati</taxon>
        <taxon>Pseudomonadota</taxon>
        <taxon>Alphaproteobacteria</taxon>
        <taxon>Sphingomonadales</taxon>
        <taxon>Sphingomonadaceae</taxon>
        <taxon>Sphingomonas</taxon>
    </lineage>
</organism>
<dbReference type="InterPro" id="IPR008514">
    <property type="entry name" value="T6SS_Hcp"/>
</dbReference>
<dbReference type="Proteomes" id="UP000531251">
    <property type="component" value="Unassembled WGS sequence"/>
</dbReference>
<proteinExistence type="predicted"/>
<dbReference type="PANTHER" id="PTHR36152">
    <property type="entry name" value="CYTOPLASMIC PROTEIN-RELATED"/>
    <property type="match status" value="1"/>
</dbReference>
<dbReference type="Gene3D" id="2.30.110.20">
    <property type="entry name" value="Hcp1-like"/>
    <property type="match status" value="1"/>
</dbReference>
<dbReference type="InterPro" id="IPR036624">
    <property type="entry name" value="Hcp1-lik_sf"/>
</dbReference>
<dbReference type="AlphaFoldDB" id="A0A7X5XX00"/>
<evidence type="ECO:0000313" key="1">
    <source>
        <dbReference type="EMBL" id="NJB95795.1"/>
    </source>
</evidence>
<dbReference type="InterPro" id="IPR053165">
    <property type="entry name" value="HSI-I_assembly_Hcp1"/>
</dbReference>